<evidence type="ECO:0000313" key="1">
    <source>
        <dbReference type="EMBL" id="CAF1001008.1"/>
    </source>
</evidence>
<dbReference type="Proteomes" id="UP000663854">
    <property type="component" value="Unassembled WGS sequence"/>
</dbReference>
<evidence type="ECO:0008006" key="5">
    <source>
        <dbReference type="Google" id="ProtNLM"/>
    </source>
</evidence>
<name>A0A814GTQ6_9BILA</name>
<keyword evidence="4" id="KW-1185">Reference proteome</keyword>
<accession>A0A814GTQ6</accession>
<evidence type="ECO:0000313" key="3">
    <source>
        <dbReference type="Proteomes" id="UP000663854"/>
    </source>
</evidence>
<dbReference type="EMBL" id="CAJNOH010000326">
    <property type="protein sequence ID" value="CAF1001008.1"/>
    <property type="molecule type" value="Genomic_DNA"/>
</dbReference>
<comment type="caution">
    <text evidence="1">The sequence shown here is derived from an EMBL/GenBank/DDBJ whole genome shotgun (WGS) entry which is preliminary data.</text>
</comment>
<evidence type="ECO:0000313" key="2">
    <source>
        <dbReference type="EMBL" id="CAF1553181.1"/>
    </source>
</evidence>
<protein>
    <recommendedName>
        <fullName evidence="5">F-box domain-containing protein</fullName>
    </recommendedName>
</protein>
<dbReference type="EMBL" id="CAJNOL010003236">
    <property type="protein sequence ID" value="CAF1553181.1"/>
    <property type="molecule type" value="Genomic_DNA"/>
</dbReference>
<proteinExistence type="predicted"/>
<organism evidence="1 3">
    <name type="scientific">Rotaria sordida</name>
    <dbReference type="NCBI Taxonomy" id="392033"/>
    <lineage>
        <taxon>Eukaryota</taxon>
        <taxon>Metazoa</taxon>
        <taxon>Spiralia</taxon>
        <taxon>Gnathifera</taxon>
        <taxon>Rotifera</taxon>
        <taxon>Eurotatoria</taxon>
        <taxon>Bdelloidea</taxon>
        <taxon>Philodinida</taxon>
        <taxon>Philodinidae</taxon>
        <taxon>Rotaria</taxon>
    </lineage>
</organism>
<dbReference type="AlphaFoldDB" id="A0A814GTQ6"/>
<dbReference type="Proteomes" id="UP000663870">
    <property type="component" value="Unassembled WGS sequence"/>
</dbReference>
<evidence type="ECO:0000313" key="4">
    <source>
        <dbReference type="Proteomes" id="UP000663870"/>
    </source>
</evidence>
<sequence>MNQIKRKLTLKKSSKKKTKKLRNELDQPIISIENLSNEIFYEIFDYLNGIDIYNAFAGLNHRFQQLLYSSTLRFKIELDYSTSEEIFMNTYKQVILHHRHQIFSFYSWASDHINKIILSCTIDSSFNCLESIILNDIDFNVLSLLLMKLADLPRLFSLSISTTDSLEELSNIYELIFALPKLYYLQFLTEPCEYDFETTVSLPIASCKQFSTIKHLFIDHPCTFNELFVIMSYTPELSRLNFWSRNENYSDIEMVLPITLPNLTFISLDTSCISFDEFEMVITKIHCPLKVLYLGTRFENIAFLDANRWEQLIQKYFPQLKKFSFHCYEHIKKKYGFPSNLIQRDRFTSSFWLKQQWIFEVHLDNTLIHYLIHPYRKRWYEDTPTKTINSCMDVSKSTRLIIKSNLNKNDVKLFNININRIRTIAKVYHLEINGEIFLRTLLDILLLLPQLHSLKISSLVLPRRTYLTEYEAEILSFISNDNKIKELCLDEIVNVNELHFLIRLCHYMNYFQINSINNIDVELFVRTVLMEMKVNYNHQLRSLYFHVPLVNDEIIRKLEKMINSEKLLLDYTIKYVFDKIYLEWK</sequence>
<reference evidence="1" key="1">
    <citation type="submission" date="2021-02" db="EMBL/GenBank/DDBJ databases">
        <authorList>
            <person name="Nowell W R."/>
        </authorList>
    </citation>
    <scope>NUCLEOTIDE SEQUENCE</scope>
</reference>
<gene>
    <name evidence="2" type="ORF">JXQ802_LOCUS43792</name>
    <name evidence="1" type="ORF">PYM288_LOCUS14606</name>
</gene>